<accession>A0ABW2RIF4</accession>
<organism evidence="1 2">
    <name type="scientific">Laceyella putida</name>
    <dbReference type="NCBI Taxonomy" id="110101"/>
    <lineage>
        <taxon>Bacteria</taxon>
        <taxon>Bacillati</taxon>
        <taxon>Bacillota</taxon>
        <taxon>Bacilli</taxon>
        <taxon>Bacillales</taxon>
        <taxon>Thermoactinomycetaceae</taxon>
        <taxon>Laceyella</taxon>
    </lineage>
</organism>
<evidence type="ECO:0000313" key="1">
    <source>
        <dbReference type="EMBL" id="MFC7440693.1"/>
    </source>
</evidence>
<comment type="caution">
    <text evidence="1">The sequence shown here is derived from an EMBL/GenBank/DDBJ whole genome shotgun (WGS) entry which is preliminary data.</text>
</comment>
<protein>
    <submittedName>
        <fullName evidence="1">Uncharacterized protein</fullName>
    </submittedName>
</protein>
<name>A0ABW2RIF4_9BACL</name>
<dbReference type="EMBL" id="JBHTBW010000016">
    <property type="protein sequence ID" value="MFC7440693.1"/>
    <property type="molecule type" value="Genomic_DNA"/>
</dbReference>
<keyword evidence="2" id="KW-1185">Reference proteome</keyword>
<sequence>MLETFAAIRNGLYASYQNPVGKGVNTALEKQVLVLQGLLKNIEWKGSLHGEKNT</sequence>
<dbReference type="RefSeq" id="WP_379863975.1">
    <property type="nucleotide sequence ID" value="NZ_JBHTBW010000016.1"/>
</dbReference>
<proteinExistence type="predicted"/>
<gene>
    <name evidence="1" type="ORF">ACFQNG_05970</name>
</gene>
<evidence type="ECO:0000313" key="2">
    <source>
        <dbReference type="Proteomes" id="UP001596500"/>
    </source>
</evidence>
<reference evidence="2" key="1">
    <citation type="journal article" date="2019" name="Int. J. Syst. Evol. Microbiol.">
        <title>The Global Catalogue of Microorganisms (GCM) 10K type strain sequencing project: providing services to taxonomists for standard genome sequencing and annotation.</title>
        <authorList>
            <consortium name="The Broad Institute Genomics Platform"/>
            <consortium name="The Broad Institute Genome Sequencing Center for Infectious Disease"/>
            <person name="Wu L."/>
            <person name="Ma J."/>
        </authorList>
    </citation>
    <scope>NUCLEOTIDE SEQUENCE [LARGE SCALE GENOMIC DNA]</scope>
    <source>
        <strain evidence="2">CGMCC 1.12942</strain>
    </source>
</reference>
<dbReference type="Proteomes" id="UP001596500">
    <property type="component" value="Unassembled WGS sequence"/>
</dbReference>